<protein>
    <submittedName>
        <fullName evidence="1">Uncharacterized protein</fullName>
    </submittedName>
</protein>
<dbReference type="Proteomes" id="UP000055024">
    <property type="component" value="Unassembled WGS sequence"/>
</dbReference>
<dbReference type="AlphaFoldDB" id="A0A0V1GCE7"/>
<gene>
    <name evidence="1" type="ORF">T11_12132</name>
</gene>
<comment type="caution">
    <text evidence="1">The sequence shown here is derived from an EMBL/GenBank/DDBJ whole genome shotgun (WGS) entry which is preliminary data.</text>
</comment>
<evidence type="ECO:0000313" key="1">
    <source>
        <dbReference type="EMBL" id="KRY95940.1"/>
    </source>
</evidence>
<evidence type="ECO:0000313" key="2">
    <source>
        <dbReference type="Proteomes" id="UP000055024"/>
    </source>
</evidence>
<keyword evidence="2" id="KW-1185">Reference proteome</keyword>
<organism evidence="1 2">
    <name type="scientific">Trichinella zimbabwensis</name>
    <dbReference type="NCBI Taxonomy" id="268475"/>
    <lineage>
        <taxon>Eukaryota</taxon>
        <taxon>Metazoa</taxon>
        <taxon>Ecdysozoa</taxon>
        <taxon>Nematoda</taxon>
        <taxon>Enoplea</taxon>
        <taxon>Dorylaimia</taxon>
        <taxon>Trichinellida</taxon>
        <taxon>Trichinellidae</taxon>
        <taxon>Trichinella</taxon>
    </lineage>
</organism>
<name>A0A0V1GCE7_9BILA</name>
<sequence length="50" mass="5823">MIHSEIKILSLDNTYTFLNQRYCCTSLYKGLLCIYCCTKKTINSVEEIPN</sequence>
<proteinExistence type="predicted"/>
<dbReference type="EMBL" id="JYDP01003294">
    <property type="protein sequence ID" value="KRY95940.1"/>
    <property type="molecule type" value="Genomic_DNA"/>
</dbReference>
<reference evidence="1 2" key="1">
    <citation type="submission" date="2015-01" db="EMBL/GenBank/DDBJ databases">
        <title>Evolution of Trichinella species and genotypes.</title>
        <authorList>
            <person name="Korhonen P.K."/>
            <person name="Edoardo P."/>
            <person name="Giuseppe L.R."/>
            <person name="Gasser R.B."/>
        </authorList>
    </citation>
    <scope>NUCLEOTIDE SEQUENCE [LARGE SCALE GENOMIC DNA]</scope>
    <source>
        <strain evidence="1">ISS1029</strain>
    </source>
</reference>
<accession>A0A0V1GCE7</accession>